<dbReference type="KEGG" id="chq:AQ619_04320"/>
<keyword evidence="4" id="KW-1185">Reference proteome</keyword>
<evidence type="ECO:0000256" key="2">
    <source>
        <dbReference type="SAM" id="SignalP"/>
    </source>
</evidence>
<feature type="compositionally biased region" description="Basic and acidic residues" evidence="1">
    <location>
        <begin position="213"/>
        <end position="227"/>
    </location>
</feature>
<gene>
    <name evidence="3" type="ORF">AQ619_04320</name>
</gene>
<feature type="region of interest" description="Disordered" evidence="1">
    <location>
        <begin position="107"/>
        <end position="131"/>
    </location>
</feature>
<evidence type="ECO:0000256" key="1">
    <source>
        <dbReference type="SAM" id="MobiDB-lite"/>
    </source>
</evidence>
<accession>A0A0P0NX69</accession>
<dbReference type="STRING" id="69395.AQ619_04320"/>
<keyword evidence="2" id="KW-0732">Signal</keyword>
<reference evidence="3 4" key="1">
    <citation type="submission" date="2015-10" db="EMBL/GenBank/DDBJ databases">
        <title>Conservation of the essential genome among Caulobacter and Brevundimonas species.</title>
        <authorList>
            <person name="Scott D."/>
            <person name="Ely B."/>
        </authorList>
    </citation>
    <scope>NUCLEOTIDE SEQUENCE [LARGE SCALE GENOMIC DNA]</scope>
    <source>
        <strain evidence="3 4">CB4</strain>
    </source>
</reference>
<feature type="compositionally biased region" description="Basic and acidic residues" evidence="1">
    <location>
        <begin position="191"/>
        <end position="204"/>
    </location>
</feature>
<feature type="signal peptide" evidence="2">
    <location>
        <begin position="1"/>
        <end position="19"/>
    </location>
</feature>
<name>A0A0P0NX69_9CAUL</name>
<dbReference type="RefSeq" id="WP_062144767.1">
    <property type="nucleotide sequence ID" value="NZ_CP013002.1"/>
</dbReference>
<dbReference type="AlphaFoldDB" id="A0A0P0NX69"/>
<evidence type="ECO:0000313" key="3">
    <source>
        <dbReference type="EMBL" id="ALL12644.1"/>
    </source>
</evidence>
<dbReference type="OrthoDB" id="7190492at2"/>
<sequence length="227" mass="23667">MRSLVILAVLVSVASAARAEDTRESRYGPRPSRASPALSAASGYAGPILGWAGKQEPIMGRAASIQAPPVPTAPLNMRPPAQVQAFQPAAAPVAAQATMSEPWRNLRALPESGSPAPAPAPSAPPQRQTLAATAPQTVPSRLNGLPDSAQPPGLLPSMARTYSVGRQYGLQPDALPRLQPNGMVFIAPSEEAPRLKDDEPRHGSAEWMAQGARGREDADRGGLDGTL</sequence>
<feature type="region of interest" description="Disordered" evidence="1">
    <location>
        <begin position="138"/>
        <end position="157"/>
    </location>
</feature>
<feature type="region of interest" description="Disordered" evidence="1">
    <location>
        <begin position="19"/>
        <end position="39"/>
    </location>
</feature>
<proteinExistence type="predicted"/>
<protein>
    <submittedName>
        <fullName evidence="3">Uncharacterized protein</fullName>
    </submittedName>
</protein>
<evidence type="ECO:0000313" key="4">
    <source>
        <dbReference type="Proteomes" id="UP000056905"/>
    </source>
</evidence>
<dbReference type="Proteomes" id="UP000056905">
    <property type="component" value="Chromosome"/>
</dbReference>
<feature type="region of interest" description="Disordered" evidence="1">
    <location>
        <begin position="190"/>
        <end position="227"/>
    </location>
</feature>
<feature type="compositionally biased region" description="Low complexity" evidence="1">
    <location>
        <begin position="29"/>
        <end position="39"/>
    </location>
</feature>
<organism evidence="3 4">
    <name type="scientific">Caulobacter henricii</name>
    <dbReference type="NCBI Taxonomy" id="69395"/>
    <lineage>
        <taxon>Bacteria</taxon>
        <taxon>Pseudomonadati</taxon>
        <taxon>Pseudomonadota</taxon>
        <taxon>Alphaproteobacteria</taxon>
        <taxon>Caulobacterales</taxon>
        <taxon>Caulobacteraceae</taxon>
        <taxon>Caulobacter</taxon>
    </lineage>
</organism>
<dbReference type="EMBL" id="CP013002">
    <property type="protein sequence ID" value="ALL12644.1"/>
    <property type="molecule type" value="Genomic_DNA"/>
</dbReference>
<feature type="chain" id="PRO_5006052457" evidence="2">
    <location>
        <begin position="20"/>
        <end position="227"/>
    </location>
</feature>